<dbReference type="Proteomes" id="UP000233256">
    <property type="component" value="Unassembled WGS sequence"/>
</dbReference>
<feature type="binding site" evidence="8">
    <location>
        <begin position="203"/>
        <end position="207"/>
    </location>
    <ligand>
        <name>ATP</name>
        <dbReference type="ChEBI" id="CHEBI:30616"/>
    </ligand>
</feature>
<evidence type="ECO:0000256" key="8">
    <source>
        <dbReference type="HAMAP-Rule" id="MF_00140"/>
    </source>
</evidence>
<dbReference type="EC" id="6.1.1.2" evidence="8"/>
<gene>
    <name evidence="8 10" type="primary">trpS</name>
    <name evidence="10" type="ORF">CVV64_14370</name>
</gene>
<proteinExistence type="inferred from homology"/>
<feature type="short sequence motif" description="'KMSKS' region" evidence="8">
    <location>
        <begin position="203"/>
        <end position="207"/>
    </location>
</feature>
<dbReference type="Gene3D" id="1.10.240.10">
    <property type="entry name" value="Tyrosyl-Transfer RNA Synthetase"/>
    <property type="match status" value="1"/>
</dbReference>
<comment type="catalytic activity">
    <reaction evidence="7 8">
        <text>tRNA(Trp) + L-tryptophan + ATP = L-tryptophyl-tRNA(Trp) + AMP + diphosphate + H(+)</text>
        <dbReference type="Rhea" id="RHEA:24080"/>
        <dbReference type="Rhea" id="RHEA-COMP:9671"/>
        <dbReference type="Rhea" id="RHEA-COMP:9705"/>
        <dbReference type="ChEBI" id="CHEBI:15378"/>
        <dbReference type="ChEBI" id="CHEBI:30616"/>
        <dbReference type="ChEBI" id="CHEBI:33019"/>
        <dbReference type="ChEBI" id="CHEBI:57912"/>
        <dbReference type="ChEBI" id="CHEBI:78442"/>
        <dbReference type="ChEBI" id="CHEBI:78535"/>
        <dbReference type="ChEBI" id="CHEBI:456215"/>
        <dbReference type="EC" id="6.1.1.2"/>
    </reaction>
</comment>
<dbReference type="HAMAP" id="MF_00140_B">
    <property type="entry name" value="Trp_tRNA_synth_B"/>
    <property type="match status" value="1"/>
</dbReference>
<evidence type="ECO:0000256" key="9">
    <source>
        <dbReference type="RuleBase" id="RU363036"/>
    </source>
</evidence>
<reference evidence="10 11" key="1">
    <citation type="journal article" date="2017" name="ISME J.">
        <title>Potential for microbial H2 and metal transformations associated with novel bacteria and archaea in deep terrestrial subsurface sediments.</title>
        <authorList>
            <person name="Hernsdorf A.W."/>
            <person name="Amano Y."/>
            <person name="Miyakawa K."/>
            <person name="Ise K."/>
            <person name="Suzuki Y."/>
            <person name="Anantharaman K."/>
            <person name="Probst A."/>
            <person name="Burstein D."/>
            <person name="Thomas B.C."/>
            <person name="Banfield J.F."/>
        </authorList>
    </citation>
    <scope>NUCLEOTIDE SEQUENCE [LARGE SCALE GENOMIC DNA]</scope>
    <source>
        <strain evidence="10">HGW-Wallbacteria-1</strain>
    </source>
</reference>
<feature type="binding site" evidence="8">
    <location>
        <begin position="28"/>
        <end position="29"/>
    </location>
    <ligand>
        <name>ATP</name>
        <dbReference type="ChEBI" id="CHEBI:30616"/>
    </ligand>
</feature>
<dbReference type="InterPro" id="IPR002305">
    <property type="entry name" value="aa-tRNA-synth_Ic"/>
</dbReference>
<evidence type="ECO:0000256" key="3">
    <source>
        <dbReference type="ARBA" id="ARBA00022741"/>
    </source>
</evidence>
<dbReference type="AlphaFoldDB" id="A0A2N1PM96"/>
<evidence type="ECO:0000256" key="6">
    <source>
        <dbReference type="ARBA" id="ARBA00023146"/>
    </source>
</evidence>
<dbReference type="InterPro" id="IPR001412">
    <property type="entry name" value="aa-tRNA-synth_I_CS"/>
</dbReference>
<dbReference type="SUPFAM" id="SSF52374">
    <property type="entry name" value="Nucleotidylyl transferase"/>
    <property type="match status" value="1"/>
</dbReference>
<dbReference type="InterPro" id="IPR050203">
    <property type="entry name" value="Trp-tRNA_synthetase"/>
</dbReference>
<dbReference type="GO" id="GO:0006436">
    <property type="term" value="P:tryptophanyl-tRNA aminoacylation"/>
    <property type="evidence" value="ECO:0007669"/>
    <property type="project" value="UniProtKB-UniRule"/>
</dbReference>
<dbReference type="InterPro" id="IPR024109">
    <property type="entry name" value="Trp-tRNA-ligase_bac-type"/>
</dbReference>
<comment type="subunit">
    <text evidence="8">Homodimer.</text>
</comment>
<evidence type="ECO:0000256" key="7">
    <source>
        <dbReference type="ARBA" id="ARBA00049929"/>
    </source>
</evidence>
<feature type="binding site" evidence="8">
    <location>
        <begin position="157"/>
        <end position="159"/>
    </location>
    <ligand>
        <name>ATP</name>
        <dbReference type="ChEBI" id="CHEBI:30616"/>
    </ligand>
</feature>
<dbReference type="InterPro" id="IPR002306">
    <property type="entry name" value="Trp-tRNA-ligase"/>
</dbReference>
<accession>A0A2N1PM96</accession>
<organism evidence="10 11">
    <name type="scientific">Candidatus Wallbacteria bacterium HGW-Wallbacteria-1</name>
    <dbReference type="NCBI Taxonomy" id="2013854"/>
    <lineage>
        <taxon>Bacteria</taxon>
        <taxon>Candidatus Walliibacteriota</taxon>
    </lineage>
</organism>
<comment type="similarity">
    <text evidence="1 8 9">Belongs to the class-I aminoacyl-tRNA synthetase family.</text>
</comment>
<keyword evidence="4 8" id="KW-0067">ATP-binding</keyword>
<dbReference type="GO" id="GO:0004830">
    <property type="term" value="F:tryptophan-tRNA ligase activity"/>
    <property type="evidence" value="ECO:0007669"/>
    <property type="project" value="UniProtKB-UniRule"/>
</dbReference>
<dbReference type="PANTHER" id="PTHR43766">
    <property type="entry name" value="TRYPTOPHAN--TRNA LIGASE, MITOCHONDRIAL"/>
    <property type="match status" value="1"/>
</dbReference>
<keyword evidence="5 8" id="KW-0648">Protein biosynthesis</keyword>
<comment type="subcellular location">
    <subcellularLocation>
        <location evidence="8">Cytoplasm</location>
    </subcellularLocation>
</comment>
<feature type="binding site" evidence="8">
    <location>
        <position position="196"/>
    </location>
    <ligand>
        <name>ATP</name>
        <dbReference type="ChEBI" id="CHEBI:30616"/>
    </ligand>
</feature>
<protein>
    <recommendedName>
        <fullName evidence="8">Tryptophan--tRNA ligase</fullName>
        <ecNumber evidence="8">6.1.1.2</ecNumber>
    </recommendedName>
    <alternativeName>
        <fullName evidence="8">Tryptophanyl-tRNA synthetase</fullName>
        <shortName evidence="8">TrpRS</shortName>
    </alternativeName>
</protein>
<evidence type="ECO:0000313" key="11">
    <source>
        <dbReference type="Proteomes" id="UP000233256"/>
    </source>
</evidence>
<dbReference type="Pfam" id="PF00579">
    <property type="entry name" value="tRNA-synt_1b"/>
    <property type="match status" value="1"/>
</dbReference>
<dbReference type="PRINTS" id="PR01039">
    <property type="entry name" value="TRNASYNTHTRP"/>
</dbReference>
<dbReference type="PANTHER" id="PTHR43766:SF1">
    <property type="entry name" value="TRYPTOPHAN--TRNA LIGASE, MITOCHONDRIAL"/>
    <property type="match status" value="1"/>
</dbReference>
<dbReference type="EMBL" id="PGXC01000017">
    <property type="protein sequence ID" value="PKK89461.1"/>
    <property type="molecule type" value="Genomic_DNA"/>
</dbReference>
<name>A0A2N1PM96_9BACT</name>
<dbReference type="FunFam" id="1.10.240.10:FF:000005">
    <property type="entry name" value="Tryptophan--tRNA ligase"/>
    <property type="match status" value="1"/>
</dbReference>
<keyword evidence="6 8" id="KW-0030">Aminoacyl-tRNA synthetase</keyword>
<keyword evidence="8" id="KW-0963">Cytoplasm</keyword>
<feature type="short sequence motif" description="'HIGH' region" evidence="8">
    <location>
        <begin position="21"/>
        <end position="29"/>
    </location>
</feature>
<feature type="binding site" evidence="8">
    <location>
        <position position="145"/>
    </location>
    <ligand>
        <name>L-tryptophan</name>
        <dbReference type="ChEBI" id="CHEBI:57912"/>
    </ligand>
</feature>
<evidence type="ECO:0000256" key="2">
    <source>
        <dbReference type="ARBA" id="ARBA00022598"/>
    </source>
</evidence>
<comment type="function">
    <text evidence="8">Catalyzes the attachment of tryptophan to tRNA(Trp).</text>
</comment>
<dbReference type="CDD" id="cd00806">
    <property type="entry name" value="TrpRS_core"/>
    <property type="match status" value="1"/>
</dbReference>
<comment type="caution">
    <text evidence="10">The sequence shown here is derived from an EMBL/GenBank/DDBJ whole genome shotgun (WGS) entry which is preliminary data.</text>
</comment>
<dbReference type="GO" id="GO:0005829">
    <property type="term" value="C:cytosol"/>
    <property type="evidence" value="ECO:0007669"/>
    <property type="project" value="TreeGrafter"/>
</dbReference>
<dbReference type="Gene3D" id="3.40.50.620">
    <property type="entry name" value="HUPs"/>
    <property type="match status" value="1"/>
</dbReference>
<evidence type="ECO:0000256" key="1">
    <source>
        <dbReference type="ARBA" id="ARBA00005594"/>
    </source>
</evidence>
<keyword evidence="3 8" id="KW-0547">Nucleotide-binding</keyword>
<dbReference type="GO" id="GO:0005524">
    <property type="term" value="F:ATP binding"/>
    <property type="evidence" value="ECO:0007669"/>
    <property type="project" value="UniProtKB-UniRule"/>
</dbReference>
<evidence type="ECO:0000313" key="10">
    <source>
        <dbReference type="EMBL" id="PKK89461.1"/>
    </source>
</evidence>
<evidence type="ECO:0000256" key="5">
    <source>
        <dbReference type="ARBA" id="ARBA00022917"/>
    </source>
</evidence>
<dbReference type="PROSITE" id="PS00178">
    <property type="entry name" value="AA_TRNA_LIGASE_I"/>
    <property type="match status" value="1"/>
</dbReference>
<sequence>MSNATAQEKTAVRRVLSGIQPSGFLHLGNYFAMMKTMVDFQESENTELFAFIVNYHALTSVRDGKTLRDNTIGAAMDFLALGLNPDKSVFWVQSDVPEVMELAWYLSCMTPMGLLERCHSYKDKVANGITPNHGLFAYPTLMAADILLYQADTIPVGKDQKQHVEVTRDIAIKFNNSYGDTFVLPQEFTPPHVATVPGIDGQKMSKSYDNYIEIFGKENEIRKKVMSIVTDCSTVEDSKDPEKCNLYSIYKLFATPDQASEMADRYRAGGLGYGEVKKQLFAMMWEYFAPFRARREELAKDRAQVEQILAMGAEKASRVAMHTMRRVRRKVGTAYRKDR</sequence>
<feature type="binding site" evidence="8">
    <location>
        <begin position="20"/>
        <end position="22"/>
    </location>
    <ligand>
        <name>ATP</name>
        <dbReference type="ChEBI" id="CHEBI:30616"/>
    </ligand>
</feature>
<dbReference type="InterPro" id="IPR014729">
    <property type="entry name" value="Rossmann-like_a/b/a_fold"/>
</dbReference>
<evidence type="ECO:0000256" key="4">
    <source>
        <dbReference type="ARBA" id="ARBA00022840"/>
    </source>
</evidence>
<keyword evidence="2 8" id="KW-0436">Ligase</keyword>
<dbReference type="NCBIfam" id="TIGR00233">
    <property type="entry name" value="trpS"/>
    <property type="match status" value="1"/>
</dbReference>